<keyword evidence="4" id="KW-1185">Reference proteome</keyword>
<evidence type="ECO:0000259" key="2">
    <source>
        <dbReference type="PROSITE" id="PS50943"/>
    </source>
</evidence>
<dbReference type="SMART" id="SM00530">
    <property type="entry name" value="HTH_XRE"/>
    <property type="match status" value="1"/>
</dbReference>
<dbReference type="RefSeq" id="WP_166292009.1">
    <property type="nucleotide sequence ID" value="NZ_CP049863.1"/>
</dbReference>
<proteinExistence type="predicted"/>
<feature type="compositionally biased region" description="Acidic residues" evidence="1">
    <location>
        <begin position="158"/>
        <end position="167"/>
    </location>
</feature>
<sequence>MNDYETQDLTRHVAGTIRGLMAQYGVNQAEMAEAIGVSQSQLSKMTRGTRPISLDHFHAMCWALGASATDVLSLSEQFVSEHNSPAPSLRIYVEDGRRLPETRVITSSNESPLLPVLGGRKRTDPDGNVTPSEETRGSNDLAGVTSLHQRDYARVAEETEEDGEDRE</sequence>
<dbReference type="EMBL" id="CP049863">
    <property type="protein sequence ID" value="QIK63664.1"/>
    <property type="molecule type" value="Genomic_DNA"/>
</dbReference>
<dbReference type="InterPro" id="IPR010982">
    <property type="entry name" value="Lambda_DNA-bd_dom_sf"/>
</dbReference>
<evidence type="ECO:0000256" key="1">
    <source>
        <dbReference type="SAM" id="MobiDB-lite"/>
    </source>
</evidence>
<organism evidence="3 4">
    <name type="scientific">Leucobacter viscericola</name>
    <dbReference type="NCBI Taxonomy" id="2714935"/>
    <lineage>
        <taxon>Bacteria</taxon>
        <taxon>Bacillati</taxon>
        <taxon>Actinomycetota</taxon>
        <taxon>Actinomycetes</taxon>
        <taxon>Micrococcales</taxon>
        <taxon>Microbacteriaceae</taxon>
        <taxon>Leucobacter</taxon>
    </lineage>
</organism>
<dbReference type="Pfam" id="PF13443">
    <property type="entry name" value="HTH_26"/>
    <property type="match status" value="1"/>
</dbReference>
<gene>
    <name evidence="3" type="ORF">G7068_11005</name>
</gene>
<dbReference type="AlphaFoldDB" id="A0A6G7XGD4"/>
<dbReference type="GO" id="GO:0003677">
    <property type="term" value="F:DNA binding"/>
    <property type="evidence" value="ECO:0007669"/>
    <property type="project" value="InterPro"/>
</dbReference>
<dbReference type="Gene3D" id="1.10.260.40">
    <property type="entry name" value="lambda repressor-like DNA-binding domains"/>
    <property type="match status" value="1"/>
</dbReference>
<dbReference type="KEGG" id="lvi:G7068_11005"/>
<dbReference type="Proteomes" id="UP000502677">
    <property type="component" value="Chromosome"/>
</dbReference>
<feature type="compositionally biased region" description="Basic and acidic residues" evidence="1">
    <location>
        <begin position="148"/>
        <end position="157"/>
    </location>
</feature>
<feature type="domain" description="HTH cro/C1-type" evidence="2">
    <location>
        <begin position="17"/>
        <end position="71"/>
    </location>
</feature>
<dbReference type="SUPFAM" id="SSF47413">
    <property type="entry name" value="lambda repressor-like DNA-binding domains"/>
    <property type="match status" value="1"/>
</dbReference>
<dbReference type="PROSITE" id="PS50943">
    <property type="entry name" value="HTH_CROC1"/>
    <property type="match status" value="1"/>
</dbReference>
<dbReference type="InterPro" id="IPR001387">
    <property type="entry name" value="Cro/C1-type_HTH"/>
</dbReference>
<protein>
    <submittedName>
        <fullName evidence="3">Helix-turn-helix transcriptional regulator</fullName>
    </submittedName>
</protein>
<dbReference type="CDD" id="cd00093">
    <property type="entry name" value="HTH_XRE"/>
    <property type="match status" value="1"/>
</dbReference>
<accession>A0A6G7XGD4</accession>
<evidence type="ECO:0000313" key="3">
    <source>
        <dbReference type="EMBL" id="QIK63664.1"/>
    </source>
</evidence>
<reference evidence="3 4" key="1">
    <citation type="submission" date="2020-03" db="EMBL/GenBank/DDBJ databases">
        <title>Leucobacter sp. nov., isolated from beetles.</title>
        <authorList>
            <person name="Hyun D.-W."/>
            <person name="Bae J.-W."/>
        </authorList>
    </citation>
    <scope>NUCLEOTIDE SEQUENCE [LARGE SCALE GENOMIC DNA]</scope>
    <source>
        <strain evidence="3 4">HDW9C</strain>
    </source>
</reference>
<feature type="region of interest" description="Disordered" evidence="1">
    <location>
        <begin position="106"/>
        <end position="167"/>
    </location>
</feature>
<name>A0A6G7XGD4_9MICO</name>
<evidence type="ECO:0000313" key="4">
    <source>
        <dbReference type="Proteomes" id="UP000502677"/>
    </source>
</evidence>